<organism evidence="1 2">
    <name type="scientific">Stigmatella aurantiaca</name>
    <dbReference type="NCBI Taxonomy" id="41"/>
    <lineage>
        <taxon>Bacteria</taxon>
        <taxon>Pseudomonadati</taxon>
        <taxon>Myxococcota</taxon>
        <taxon>Myxococcia</taxon>
        <taxon>Myxococcales</taxon>
        <taxon>Cystobacterineae</taxon>
        <taxon>Archangiaceae</taxon>
        <taxon>Stigmatella</taxon>
    </lineage>
</organism>
<dbReference type="Proteomes" id="UP000182719">
    <property type="component" value="Unassembled WGS sequence"/>
</dbReference>
<gene>
    <name evidence="1" type="ORF">SAMN05444354_103432</name>
</gene>
<name>A0A1H7M641_STIAU</name>
<keyword evidence="2" id="KW-1185">Reference proteome</keyword>
<dbReference type="OrthoDB" id="9912645at2"/>
<reference evidence="2" key="1">
    <citation type="submission" date="2016-10" db="EMBL/GenBank/DDBJ databases">
        <authorList>
            <person name="Varghese N."/>
            <person name="Submissions S."/>
        </authorList>
    </citation>
    <scope>NUCLEOTIDE SEQUENCE [LARGE SCALE GENOMIC DNA]</scope>
    <source>
        <strain evidence="2">DSM 17044</strain>
    </source>
</reference>
<dbReference type="AlphaFoldDB" id="A0A1H7M641"/>
<dbReference type="EMBL" id="FOAP01000003">
    <property type="protein sequence ID" value="SEL06215.1"/>
    <property type="molecule type" value="Genomic_DNA"/>
</dbReference>
<sequence>MSEQKFTASPAIPDLTLMDWIAMQALSARISSGKETPEEASNEAAVTWAYKLAEAIIKKKAEREAAGTRVRTEGFYPLEE</sequence>
<protein>
    <submittedName>
        <fullName evidence="1">Uncharacterized protein</fullName>
    </submittedName>
</protein>
<dbReference type="RefSeq" id="WP_075006007.1">
    <property type="nucleotide sequence ID" value="NZ_FOAP01000003.1"/>
</dbReference>
<accession>A0A1H7M641</accession>
<evidence type="ECO:0000313" key="1">
    <source>
        <dbReference type="EMBL" id="SEL06215.1"/>
    </source>
</evidence>
<evidence type="ECO:0000313" key="2">
    <source>
        <dbReference type="Proteomes" id="UP000182719"/>
    </source>
</evidence>
<proteinExistence type="predicted"/>